<keyword evidence="3" id="KW-1185">Reference proteome</keyword>
<comment type="caution">
    <text evidence="2">The sequence shown here is derived from an EMBL/GenBank/DDBJ whole genome shotgun (WGS) entry which is preliminary data.</text>
</comment>
<proteinExistence type="predicted"/>
<organism evidence="2 3">
    <name type="scientific">Marchantia polymorpha subsp. ruderalis</name>
    <dbReference type="NCBI Taxonomy" id="1480154"/>
    <lineage>
        <taxon>Eukaryota</taxon>
        <taxon>Viridiplantae</taxon>
        <taxon>Streptophyta</taxon>
        <taxon>Embryophyta</taxon>
        <taxon>Marchantiophyta</taxon>
        <taxon>Marchantiopsida</taxon>
        <taxon>Marchantiidae</taxon>
        <taxon>Marchantiales</taxon>
        <taxon>Marchantiaceae</taxon>
        <taxon>Marchantia</taxon>
    </lineage>
</organism>
<dbReference type="AlphaFoldDB" id="A0A176W562"/>
<evidence type="ECO:0000256" key="1">
    <source>
        <dbReference type="SAM" id="MobiDB-lite"/>
    </source>
</evidence>
<evidence type="ECO:0000313" key="2">
    <source>
        <dbReference type="EMBL" id="OAE27751.1"/>
    </source>
</evidence>
<dbReference type="Proteomes" id="UP000077202">
    <property type="component" value="Unassembled WGS sequence"/>
</dbReference>
<reference evidence="2" key="1">
    <citation type="submission" date="2016-03" db="EMBL/GenBank/DDBJ databases">
        <title>Mechanisms controlling the formation of the plant cell surface in tip-growing cells are functionally conserved among land plants.</title>
        <authorList>
            <person name="Honkanen S."/>
            <person name="Jones V.A."/>
            <person name="Morieri G."/>
            <person name="Champion C."/>
            <person name="Hetherington A.J."/>
            <person name="Kelly S."/>
            <person name="Saint-Marcoux D."/>
            <person name="Proust H."/>
            <person name="Prescott H."/>
            <person name="Dolan L."/>
        </authorList>
    </citation>
    <scope>NUCLEOTIDE SEQUENCE [LARGE SCALE GENOMIC DNA]</scope>
    <source>
        <tissue evidence="2">Whole gametophyte</tissue>
    </source>
</reference>
<name>A0A176W562_MARPO</name>
<feature type="region of interest" description="Disordered" evidence="1">
    <location>
        <begin position="1"/>
        <end position="39"/>
    </location>
</feature>
<feature type="region of interest" description="Disordered" evidence="1">
    <location>
        <begin position="79"/>
        <end position="122"/>
    </location>
</feature>
<gene>
    <name evidence="2" type="ORF">AXG93_4476s1020</name>
</gene>
<protein>
    <submittedName>
        <fullName evidence="2">Uncharacterized protein</fullName>
    </submittedName>
</protein>
<accession>A0A176W562</accession>
<evidence type="ECO:0000313" key="3">
    <source>
        <dbReference type="Proteomes" id="UP000077202"/>
    </source>
</evidence>
<dbReference type="EMBL" id="LVLJ01001837">
    <property type="protein sequence ID" value="OAE27751.1"/>
    <property type="molecule type" value="Genomic_DNA"/>
</dbReference>
<feature type="compositionally biased region" description="Basic and acidic residues" evidence="1">
    <location>
        <begin position="30"/>
        <end position="39"/>
    </location>
</feature>
<sequence length="311" mass="35358">MAHRRVLRPNEACSSTSGDAHLTAATWQTKSEEKRFSKEREVLTFDSDKCIEEEDDVQIKEPPRRTAQRPVRLDVVTVEDQSDRRLAKKQKIADASGEGQRPESQMPETQVMKLKTPKRRARPKKKANRKIVVFESLEASVAISEVAASAMDEDTMEEPNLQTEGAGPLRLKAVTEQLEALRTRVKEAEAAFCQLKEETTNSLRLRMKKSLCRFVMCKFQTLKWMKLDLLERRLMSMKTNGTSGQKQLVRLLNSFSFGLEEIRENLELEILGVLRRLGADESLKHDVITASDDIAPESSSPRVVEMSRSLE</sequence>